<dbReference type="SUPFAM" id="SSF52200">
    <property type="entry name" value="Toll/Interleukin receptor TIR domain"/>
    <property type="match status" value="1"/>
</dbReference>
<reference evidence="9 10" key="1">
    <citation type="submission" date="2014-02" db="EMBL/GenBank/DDBJ databases">
        <title>The small core and large imbalanced accessory genome model reveals a collaborative survival strategy of Sorangium cellulosum strains in nature.</title>
        <authorList>
            <person name="Han K."/>
            <person name="Peng R."/>
            <person name="Blom J."/>
            <person name="Li Y.-Z."/>
        </authorList>
    </citation>
    <scope>NUCLEOTIDE SEQUENCE [LARGE SCALE GENOMIC DNA]</scope>
    <source>
        <strain evidence="9 10">So0149</strain>
    </source>
</reference>
<dbReference type="PROSITE" id="PS50104">
    <property type="entry name" value="TIR"/>
    <property type="match status" value="1"/>
</dbReference>
<dbReference type="Gene3D" id="3.40.50.10140">
    <property type="entry name" value="Toll/interleukin-1 receptor homology (TIR) domain"/>
    <property type="match status" value="1"/>
</dbReference>
<evidence type="ECO:0000256" key="5">
    <source>
        <dbReference type="PROSITE-ProRule" id="PRU10141"/>
    </source>
</evidence>
<keyword evidence="3" id="KW-0418">Kinase</keyword>
<dbReference type="SMART" id="SM00220">
    <property type="entry name" value="S_TKc"/>
    <property type="match status" value="1"/>
</dbReference>
<dbReference type="EMBL" id="JEMC01003756">
    <property type="protein sequence ID" value="KYF78762.1"/>
    <property type="molecule type" value="Genomic_DNA"/>
</dbReference>
<dbReference type="Gene3D" id="3.30.200.20">
    <property type="entry name" value="Phosphorylase Kinase, domain 1"/>
    <property type="match status" value="1"/>
</dbReference>
<evidence type="ECO:0000313" key="10">
    <source>
        <dbReference type="Proteomes" id="UP000075515"/>
    </source>
</evidence>
<dbReference type="InterPro" id="IPR008271">
    <property type="entry name" value="Ser/Thr_kinase_AS"/>
</dbReference>
<keyword evidence="2 5" id="KW-0547">Nucleotide-binding</keyword>
<dbReference type="InterPro" id="IPR000719">
    <property type="entry name" value="Prot_kinase_dom"/>
</dbReference>
<evidence type="ECO:0000256" key="4">
    <source>
        <dbReference type="ARBA" id="ARBA00022840"/>
    </source>
</evidence>
<dbReference type="AlphaFoldDB" id="A0A150REX6"/>
<dbReference type="GO" id="GO:0004674">
    <property type="term" value="F:protein serine/threonine kinase activity"/>
    <property type="evidence" value="ECO:0007669"/>
    <property type="project" value="TreeGrafter"/>
</dbReference>
<keyword evidence="4 5" id="KW-0067">ATP-binding</keyword>
<dbReference type="PANTHER" id="PTHR43289:SF6">
    <property type="entry name" value="SERINE_THREONINE-PROTEIN KINASE NEKL-3"/>
    <property type="match status" value="1"/>
</dbReference>
<dbReference type="InterPro" id="IPR017441">
    <property type="entry name" value="Protein_kinase_ATP_BS"/>
</dbReference>
<evidence type="ECO:0000256" key="3">
    <source>
        <dbReference type="ARBA" id="ARBA00022777"/>
    </source>
</evidence>
<feature type="domain" description="TIR" evidence="8">
    <location>
        <begin position="2"/>
        <end position="144"/>
    </location>
</feature>
<accession>A0A150REX6</accession>
<dbReference type="InterPro" id="IPR011009">
    <property type="entry name" value="Kinase-like_dom_sf"/>
</dbReference>
<protein>
    <submittedName>
        <fullName evidence="9">Uncharacterized protein</fullName>
    </submittedName>
</protein>
<evidence type="ECO:0000259" key="7">
    <source>
        <dbReference type="PROSITE" id="PS50011"/>
    </source>
</evidence>
<evidence type="ECO:0000259" key="8">
    <source>
        <dbReference type="PROSITE" id="PS50104"/>
    </source>
</evidence>
<dbReference type="InterPro" id="IPR035897">
    <property type="entry name" value="Toll_tir_struct_dom_sf"/>
</dbReference>
<feature type="binding site" evidence="5">
    <location>
        <position position="256"/>
    </location>
    <ligand>
        <name>ATP</name>
        <dbReference type="ChEBI" id="CHEBI:30616"/>
    </ligand>
</feature>
<evidence type="ECO:0000256" key="2">
    <source>
        <dbReference type="ARBA" id="ARBA00022741"/>
    </source>
</evidence>
<organism evidence="9 10">
    <name type="scientific">Sorangium cellulosum</name>
    <name type="common">Polyangium cellulosum</name>
    <dbReference type="NCBI Taxonomy" id="56"/>
    <lineage>
        <taxon>Bacteria</taxon>
        <taxon>Pseudomonadati</taxon>
        <taxon>Myxococcota</taxon>
        <taxon>Polyangia</taxon>
        <taxon>Polyangiales</taxon>
        <taxon>Polyangiaceae</taxon>
        <taxon>Sorangium</taxon>
    </lineage>
</organism>
<proteinExistence type="predicted"/>
<dbReference type="Gene3D" id="1.10.510.10">
    <property type="entry name" value="Transferase(Phosphotransferase) domain 1"/>
    <property type="match status" value="1"/>
</dbReference>
<gene>
    <name evidence="9" type="ORF">BE18_09435</name>
</gene>
<name>A0A150REX6_SORCE</name>
<dbReference type="GO" id="GO:0005524">
    <property type="term" value="F:ATP binding"/>
    <property type="evidence" value="ECO:0007669"/>
    <property type="project" value="UniProtKB-UniRule"/>
</dbReference>
<dbReference type="Pfam" id="PF13676">
    <property type="entry name" value="TIR_2"/>
    <property type="match status" value="1"/>
</dbReference>
<feature type="region of interest" description="Disordered" evidence="6">
    <location>
        <begin position="148"/>
        <end position="172"/>
    </location>
</feature>
<dbReference type="PANTHER" id="PTHR43289">
    <property type="entry name" value="MITOGEN-ACTIVATED PROTEIN KINASE KINASE KINASE 20-RELATED"/>
    <property type="match status" value="1"/>
</dbReference>
<dbReference type="Pfam" id="PF00069">
    <property type="entry name" value="Pkinase"/>
    <property type="match status" value="1"/>
</dbReference>
<evidence type="ECO:0000256" key="1">
    <source>
        <dbReference type="ARBA" id="ARBA00022679"/>
    </source>
</evidence>
<evidence type="ECO:0000256" key="6">
    <source>
        <dbReference type="SAM" id="MobiDB-lite"/>
    </source>
</evidence>
<dbReference type="GO" id="GO:0007165">
    <property type="term" value="P:signal transduction"/>
    <property type="evidence" value="ECO:0007669"/>
    <property type="project" value="InterPro"/>
</dbReference>
<dbReference type="PROSITE" id="PS00107">
    <property type="entry name" value="PROTEIN_KINASE_ATP"/>
    <property type="match status" value="1"/>
</dbReference>
<keyword evidence="1" id="KW-0808">Transferase</keyword>
<dbReference type="InterPro" id="IPR000157">
    <property type="entry name" value="TIR_dom"/>
</dbReference>
<feature type="domain" description="Protein kinase" evidence="7">
    <location>
        <begin position="227"/>
        <end position="473"/>
    </location>
</feature>
<dbReference type="PROSITE" id="PS00108">
    <property type="entry name" value="PROTEIN_KINASE_ST"/>
    <property type="match status" value="1"/>
</dbReference>
<evidence type="ECO:0000313" key="9">
    <source>
        <dbReference type="EMBL" id="KYF78762.1"/>
    </source>
</evidence>
<dbReference type="SUPFAM" id="SSF56112">
    <property type="entry name" value="Protein kinase-like (PK-like)"/>
    <property type="match status" value="1"/>
</dbReference>
<dbReference type="Proteomes" id="UP000075515">
    <property type="component" value="Unassembled WGS sequence"/>
</dbReference>
<dbReference type="PROSITE" id="PS50011">
    <property type="entry name" value="PROTEIN_KINASE_DOM"/>
    <property type="match status" value="1"/>
</dbReference>
<sequence length="516" mass="56863">MAGTIVFLSFAPRDDGLRQELENHLAPLKRDGHICAWHTRLIELGEEPRRRVEEQLRAAHIVVLLVSPDYVANDIIHAEEVLPTLARVRKGSALVIPVIVRPLDLQATPFFKLSCLPRNGVAVTSWPNRDEAWTDVAAGLREAVVKMSGNEAAPRHKANTAPPAPRHEDAESRSIATAIEGAYRRRLALVELGEPTAAVDAEILNLRRRLRDGGMLRAGDALGDGRYRLIKPLGRGGFATVWSAFDRERRERVAVKVLHSDLARDPQRRERFFRGARVMARLGHESVVRVLCEQGEDGGFLYFVMEFMTGGDLHHAVIKGEVVPKRAIRIILSIGEALSEAHAKGIVHRDVKPANILLDEAREPRLTDFDLVAVGDTTGGTRTGALGTYLFAAPEQMHNAKDVDARADVYSLGMTAVFALYGKGLPAIVTRRPEEVIAALSCNKDVKDVLKRATAFEPDDRFADARAFSESLRKAGRITLKPSTRSVRPPQSDLDVFEGLARKASRSKLPPGTPVR</sequence>
<dbReference type="CDD" id="cd14014">
    <property type="entry name" value="STKc_PknB_like"/>
    <property type="match status" value="1"/>
</dbReference>
<comment type="caution">
    <text evidence="9">The sequence shown here is derived from an EMBL/GenBank/DDBJ whole genome shotgun (WGS) entry which is preliminary data.</text>
</comment>